<dbReference type="STRING" id="1051891.A0A0C3QD53"/>
<keyword evidence="7" id="KW-1185">Reference proteome</keyword>
<dbReference type="PANTHER" id="PTHR45789:SF2">
    <property type="entry name" value="FI18025P1"/>
    <property type="match status" value="1"/>
</dbReference>
<dbReference type="InterPro" id="IPR009071">
    <property type="entry name" value="HMG_box_dom"/>
</dbReference>
<name>A0A0C3QD53_9AGAM</name>
<accession>A0A0C3QD53</accession>
<evidence type="ECO:0000256" key="2">
    <source>
        <dbReference type="ARBA" id="ARBA00023242"/>
    </source>
</evidence>
<dbReference type="GO" id="GO:0000981">
    <property type="term" value="F:DNA-binding transcription factor activity, RNA polymerase II-specific"/>
    <property type="evidence" value="ECO:0007669"/>
    <property type="project" value="TreeGrafter"/>
</dbReference>
<evidence type="ECO:0000256" key="4">
    <source>
        <dbReference type="SAM" id="MobiDB-lite"/>
    </source>
</evidence>
<dbReference type="Gene3D" id="1.10.30.10">
    <property type="entry name" value="High mobility group box domain"/>
    <property type="match status" value="1"/>
</dbReference>
<dbReference type="GO" id="GO:0000978">
    <property type="term" value="F:RNA polymerase II cis-regulatory region sequence-specific DNA binding"/>
    <property type="evidence" value="ECO:0007669"/>
    <property type="project" value="TreeGrafter"/>
</dbReference>
<dbReference type="InterPro" id="IPR036910">
    <property type="entry name" value="HMG_box_dom_sf"/>
</dbReference>
<evidence type="ECO:0000259" key="5">
    <source>
        <dbReference type="PROSITE" id="PS50118"/>
    </source>
</evidence>
<feature type="non-terminal residue" evidence="6">
    <location>
        <position position="105"/>
    </location>
</feature>
<dbReference type="GO" id="GO:0005634">
    <property type="term" value="C:nucleus"/>
    <property type="evidence" value="ECO:0007669"/>
    <property type="project" value="UniProtKB-UniRule"/>
</dbReference>
<protein>
    <recommendedName>
        <fullName evidence="5">HMG box domain-containing protein</fullName>
    </recommendedName>
</protein>
<dbReference type="PANTHER" id="PTHR45789">
    <property type="entry name" value="FI18025P1"/>
    <property type="match status" value="1"/>
</dbReference>
<dbReference type="CDD" id="cd01389">
    <property type="entry name" value="HMG-box_ROX1-like"/>
    <property type="match status" value="1"/>
</dbReference>
<dbReference type="SUPFAM" id="SSF47095">
    <property type="entry name" value="HMG-box"/>
    <property type="match status" value="1"/>
</dbReference>
<keyword evidence="1 3" id="KW-0238">DNA-binding</keyword>
<reference evidence="7" key="2">
    <citation type="submission" date="2015-01" db="EMBL/GenBank/DDBJ databases">
        <title>Evolutionary Origins and Diversification of the Mycorrhizal Mutualists.</title>
        <authorList>
            <consortium name="DOE Joint Genome Institute"/>
            <consortium name="Mycorrhizal Genomics Consortium"/>
            <person name="Kohler A."/>
            <person name="Kuo A."/>
            <person name="Nagy L.G."/>
            <person name="Floudas D."/>
            <person name="Copeland A."/>
            <person name="Barry K.W."/>
            <person name="Cichocki N."/>
            <person name="Veneault-Fourrey C."/>
            <person name="LaButti K."/>
            <person name="Lindquist E.A."/>
            <person name="Lipzen A."/>
            <person name="Lundell T."/>
            <person name="Morin E."/>
            <person name="Murat C."/>
            <person name="Riley R."/>
            <person name="Ohm R."/>
            <person name="Sun H."/>
            <person name="Tunlid A."/>
            <person name="Henrissat B."/>
            <person name="Grigoriev I.V."/>
            <person name="Hibbett D.S."/>
            <person name="Martin F."/>
        </authorList>
    </citation>
    <scope>NUCLEOTIDE SEQUENCE [LARGE SCALE GENOMIC DNA]</scope>
    <source>
        <strain evidence="7">MUT 4182</strain>
    </source>
</reference>
<dbReference type="HOGENOM" id="CLU_082854_6_2_1"/>
<feature type="region of interest" description="Disordered" evidence="4">
    <location>
        <begin position="1"/>
        <end position="33"/>
    </location>
</feature>
<evidence type="ECO:0000313" key="6">
    <source>
        <dbReference type="EMBL" id="KIO23466.1"/>
    </source>
</evidence>
<dbReference type="SMART" id="SM00398">
    <property type="entry name" value="HMG"/>
    <property type="match status" value="1"/>
</dbReference>
<organism evidence="6 7">
    <name type="scientific">Tulasnella calospora MUT 4182</name>
    <dbReference type="NCBI Taxonomy" id="1051891"/>
    <lineage>
        <taxon>Eukaryota</taxon>
        <taxon>Fungi</taxon>
        <taxon>Dikarya</taxon>
        <taxon>Basidiomycota</taxon>
        <taxon>Agaricomycotina</taxon>
        <taxon>Agaricomycetes</taxon>
        <taxon>Cantharellales</taxon>
        <taxon>Tulasnellaceae</taxon>
        <taxon>Tulasnella</taxon>
    </lineage>
</organism>
<dbReference type="Proteomes" id="UP000054248">
    <property type="component" value="Unassembled WGS sequence"/>
</dbReference>
<gene>
    <name evidence="6" type="ORF">M407DRAFT_45884</name>
</gene>
<dbReference type="PROSITE" id="PS50118">
    <property type="entry name" value="HMG_BOX_2"/>
    <property type="match status" value="1"/>
</dbReference>
<dbReference type="Pfam" id="PF00505">
    <property type="entry name" value="HMG_box"/>
    <property type="match status" value="1"/>
</dbReference>
<dbReference type="EMBL" id="KN823084">
    <property type="protein sequence ID" value="KIO23466.1"/>
    <property type="molecule type" value="Genomic_DNA"/>
</dbReference>
<feature type="non-terminal residue" evidence="6">
    <location>
        <position position="1"/>
    </location>
</feature>
<proteinExistence type="predicted"/>
<evidence type="ECO:0000256" key="1">
    <source>
        <dbReference type="ARBA" id="ARBA00023125"/>
    </source>
</evidence>
<keyword evidence="2 3" id="KW-0539">Nucleus</keyword>
<sequence>PAASIIDVPANPQDEDTPLRKKSSHGRKLPVDHIPRPRNAFILFRTNFVEESKLTRSTEADNRNISKIAGAVWRALPPEEKLEWHKKATEEKEMHKQKYPNYKYA</sequence>
<feature type="domain" description="HMG box" evidence="5">
    <location>
        <begin position="34"/>
        <end position="103"/>
    </location>
</feature>
<dbReference type="InterPro" id="IPR051356">
    <property type="entry name" value="SOX/SOX-like_TF"/>
</dbReference>
<feature type="DNA-binding region" description="HMG box" evidence="3">
    <location>
        <begin position="34"/>
        <end position="103"/>
    </location>
</feature>
<reference evidence="6 7" key="1">
    <citation type="submission" date="2014-04" db="EMBL/GenBank/DDBJ databases">
        <authorList>
            <consortium name="DOE Joint Genome Institute"/>
            <person name="Kuo A."/>
            <person name="Girlanda M."/>
            <person name="Perotto S."/>
            <person name="Kohler A."/>
            <person name="Nagy L.G."/>
            <person name="Floudas D."/>
            <person name="Copeland A."/>
            <person name="Barry K.W."/>
            <person name="Cichocki N."/>
            <person name="Veneault-Fourrey C."/>
            <person name="LaButti K."/>
            <person name="Lindquist E.A."/>
            <person name="Lipzen A."/>
            <person name="Lundell T."/>
            <person name="Morin E."/>
            <person name="Murat C."/>
            <person name="Sun H."/>
            <person name="Tunlid A."/>
            <person name="Henrissat B."/>
            <person name="Grigoriev I.V."/>
            <person name="Hibbett D.S."/>
            <person name="Martin F."/>
            <person name="Nordberg H.P."/>
            <person name="Cantor M.N."/>
            <person name="Hua S.X."/>
        </authorList>
    </citation>
    <scope>NUCLEOTIDE SEQUENCE [LARGE SCALE GENOMIC DNA]</scope>
    <source>
        <strain evidence="6 7">MUT 4182</strain>
    </source>
</reference>
<dbReference type="OrthoDB" id="6247875at2759"/>
<dbReference type="AlphaFoldDB" id="A0A0C3QD53"/>
<evidence type="ECO:0000313" key="7">
    <source>
        <dbReference type="Proteomes" id="UP000054248"/>
    </source>
</evidence>
<evidence type="ECO:0000256" key="3">
    <source>
        <dbReference type="PROSITE-ProRule" id="PRU00267"/>
    </source>
</evidence>